<organism evidence="2 3">
    <name type="scientific">Halobacillus mangrovi</name>
    <dbReference type="NCBI Taxonomy" id="402384"/>
    <lineage>
        <taxon>Bacteria</taxon>
        <taxon>Bacillati</taxon>
        <taxon>Bacillota</taxon>
        <taxon>Bacilli</taxon>
        <taxon>Bacillales</taxon>
        <taxon>Bacillaceae</taxon>
        <taxon>Halobacillus</taxon>
    </lineage>
</organism>
<dbReference type="KEGG" id="hmn:HM131_04970"/>
<keyword evidence="3" id="KW-1185">Reference proteome</keyword>
<dbReference type="AlphaFoldDB" id="A0A1W5ZSE4"/>
<evidence type="ECO:0000313" key="3">
    <source>
        <dbReference type="Proteomes" id="UP000192527"/>
    </source>
</evidence>
<keyword evidence="1" id="KW-0472">Membrane</keyword>
<sequence>MKEILLDYGTREIQWGWLILSIVILLAGIGLSISITKGALKLPKNKLDALRYASWGLVLAGGIVGVLSLLNSELNNNQKNQAINNWKSERGYYVENYGKIEELRNETIRVKTINGEIVEKDIDKVISGCDFEVYAELTNGDVWVCTP</sequence>
<evidence type="ECO:0000256" key="1">
    <source>
        <dbReference type="SAM" id="Phobius"/>
    </source>
</evidence>
<evidence type="ECO:0000313" key="2">
    <source>
        <dbReference type="EMBL" id="ARI76226.1"/>
    </source>
</evidence>
<proteinExistence type="predicted"/>
<protein>
    <submittedName>
        <fullName evidence="2">Uncharacterized protein</fullName>
    </submittedName>
</protein>
<dbReference type="RefSeq" id="WP_085028548.1">
    <property type="nucleotide sequence ID" value="NZ_CP020772.1"/>
</dbReference>
<dbReference type="EMBL" id="CP020772">
    <property type="protein sequence ID" value="ARI76226.1"/>
    <property type="molecule type" value="Genomic_DNA"/>
</dbReference>
<feature type="transmembrane region" description="Helical" evidence="1">
    <location>
        <begin position="52"/>
        <end position="70"/>
    </location>
</feature>
<gene>
    <name evidence="2" type="ORF">HM131_04970</name>
</gene>
<keyword evidence="1" id="KW-1133">Transmembrane helix</keyword>
<reference evidence="2 3" key="1">
    <citation type="submission" date="2017-04" db="EMBL/GenBank/DDBJ databases">
        <title>The whole genome sequencing and assembly of Halobacillus mangrovi strain.</title>
        <authorList>
            <person name="Lee S.-J."/>
            <person name="Park M.-K."/>
            <person name="Kim J.-Y."/>
            <person name="Lee Y.-J."/>
            <person name="Yi H."/>
            <person name="Bahn Y.-S."/>
            <person name="Kim J.F."/>
            <person name="Lee D.-W."/>
        </authorList>
    </citation>
    <scope>NUCLEOTIDE SEQUENCE [LARGE SCALE GENOMIC DNA]</scope>
    <source>
        <strain evidence="2 3">KTB 131</strain>
    </source>
</reference>
<keyword evidence="1" id="KW-0812">Transmembrane</keyword>
<feature type="transmembrane region" description="Helical" evidence="1">
    <location>
        <begin position="15"/>
        <end position="40"/>
    </location>
</feature>
<name>A0A1W5ZSE4_9BACI</name>
<accession>A0A1W5ZSE4</accession>
<dbReference type="OrthoDB" id="2972478at2"/>
<dbReference type="Proteomes" id="UP000192527">
    <property type="component" value="Chromosome"/>
</dbReference>